<accession>A0A084VZX3</accession>
<keyword evidence="1" id="KW-0547">Nucleotide-binding</keyword>
<protein>
    <submittedName>
        <fullName evidence="1 2">Nf-x1 finger and helicase domain containing protein</fullName>
    </submittedName>
</protein>
<dbReference type="GO" id="GO:0004386">
    <property type="term" value="F:helicase activity"/>
    <property type="evidence" value="ECO:0007669"/>
    <property type="project" value="UniProtKB-KW"/>
</dbReference>
<dbReference type="Proteomes" id="UP000030765">
    <property type="component" value="Unassembled WGS sequence"/>
</dbReference>
<proteinExistence type="predicted"/>
<dbReference type="VEuPathDB" id="VectorBase:ASIC011323"/>
<gene>
    <name evidence="1" type="ORF">ZHAS_00011323</name>
</gene>
<keyword evidence="1" id="KW-0378">Hydrolase</keyword>
<organism evidence="1">
    <name type="scientific">Anopheles sinensis</name>
    <name type="common">Mosquito</name>
    <dbReference type="NCBI Taxonomy" id="74873"/>
    <lineage>
        <taxon>Eukaryota</taxon>
        <taxon>Metazoa</taxon>
        <taxon>Ecdysozoa</taxon>
        <taxon>Arthropoda</taxon>
        <taxon>Hexapoda</taxon>
        <taxon>Insecta</taxon>
        <taxon>Pterygota</taxon>
        <taxon>Neoptera</taxon>
        <taxon>Endopterygota</taxon>
        <taxon>Diptera</taxon>
        <taxon>Nematocera</taxon>
        <taxon>Culicoidea</taxon>
        <taxon>Culicidae</taxon>
        <taxon>Anophelinae</taxon>
        <taxon>Anopheles</taxon>
    </lineage>
</organism>
<evidence type="ECO:0000313" key="2">
    <source>
        <dbReference type="EnsemblMetazoa" id="ASIC011323-PA"/>
    </source>
</evidence>
<evidence type="ECO:0000313" key="1">
    <source>
        <dbReference type="EMBL" id="KFB43517.1"/>
    </source>
</evidence>
<reference evidence="1 3" key="1">
    <citation type="journal article" date="2014" name="BMC Genomics">
        <title>Genome sequence of Anopheles sinensis provides insight into genetics basis of mosquito competence for malaria parasites.</title>
        <authorList>
            <person name="Zhou D."/>
            <person name="Zhang D."/>
            <person name="Ding G."/>
            <person name="Shi L."/>
            <person name="Hou Q."/>
            <person name="Ye Y."/>
            <person name="Xu Y."/>
            <person name="Zhou H."/>
            <person name="Xiong C."/>
            <person name="Li S."/>
            <person name="Yu J."/>
            <person name="Hong S."/>
            <person name="Yu X."/>
            <person name="Zou P."/>
            <person name="Chen C."/>
            <person name="Chang X."/>
            <person name="Wang W."/>
            <person name="Lv Y."/>
            <person name="Sun Y."/>
            <person name="Ma L."/>
            <person name="Shen B."/>
            <person name="Zhu C."/>
        </authorList>
    </citation>
    <scope>NUCLEOTIDE SEQUENCE [LARGE SCALE GENOMIC DNA]</scope>
</reference>
<keyword evidence="1" id="KW-0067">ATP-binding</keyword>
<reference evidence="2" key="2">
    <citation type="submission" date="2020-05" db="UniProtKB">
        <authorList>
            <consortium name="EnsemblMetazoa"/>
        </authorList>
    </citation>
    <scope>IDENTIFICATION</scope>
</reference>
<name>A0A084VZX3_ANOSI</name>
<dbReference type="AlphaFoldDB" id="A0A084VZX3"/>
<dbReference type="EnsemblMetazoa" id="ASIC011323-RA">
    <property type="protein sequence ID" value="ASIC011323-PA"/>
    <property type="gene ID" value="ASIC011323"/>
</dbReference>
<dbReference type="EMBL" id="ATLV01019016">
    <property type="status" value="NOT_ANNOTATED_CDS"/>
    <property type="molecule type" value="Genomic_DNA"/>
</dbReference>
<keyword evidence="1" id="KW-0347">Helicase</keyword>
<dbReference type="EMBL" id="KE525259">
    <property type="protein sequence ID" value="KFB43517.1"/>
    <property type="molecule type" value="Genomic_DNA"/>
</dbReference>
<evidence type="ECO:0000313" key="3">
    <source>
        <dbReference type="Proteomes" id="UP000030765"/>
    </source>
</evidence>
<keyword evidence="3" id="KW-1185">Reference proteome</keyword>
<sequence length="109" mass="12313">MFVDKKYYQPSVAKVAGESDPRDEHYDLTGNLFGRCGIRQPPAAVQPPLRALRGARQRSGSANTGMCLRGECQPRRERGRFGINPYARGTCMMVFWARWCTPRYKNSAA</sequence>